<name>A0A9X2EQ77_9GAMM</name>
<gene>
    <name evidence="1" type="ORF">MO867_13410</name>
</gene>
<sequence>MNKEVLKKRIAGFKTLDLPQVMSGMIDELDECGPQKMEVVQLENGVPVAAVVVVVAQDVTPYIEALGAVDG</sequence>
<dbReference type="EMBL" id="JALBWM010000059">
    <property type="protein sequence ID" value="MCO1335330.1"/>
    <property type="molecule type" value="Genomic_DNA"/>
</dbReference>
<comment type="caution">
    <text evidence="1">The sequence shown here is derived from an EMBL/GenBank/DDBJ whole genome shotgun (WGS) entry which is preliminary data.</text>
</comment>
<keyword evidence="2" id="KW-1185">Reference proteome</keyword>
<dbReference type="RefSeq" id="WP_252469226.1">
    <property type="nucleotide sequence ID" value="NZ_JALBWM010000059.1"/>
</dbReference>
<proteinExistence type="predicted"/>
<evidence type="ECO:0000313" key="2">
    <source>
        <dbReference type="Proteomes" id="UP001139028"/>
    </source>
</evidence>
<organism evidence="1 2">
    <name type="scientific">Microbulbifer okhotskensis</name>
    <dbReference type="NCBI Taxonomy" id="2926617"/>
    <lineage>
        <taxon>Bacteria</taxon>
        <taxon>Pseudomonadati</taxon>
        <taxon>Pseudomonadota</taxon>
        <taxon>Gammaproteobacteria</taxon>
        <taxon>Cellvibrionales</taxon>
        <taxon>Microbulbiferaceae</taxon>
        <taxon>Microbulbifer</taxon>
    </lineage>
</organism>
<dbReference type="Proteomes" id="UP001139028">
    <property type="component" value="Unassembled WGS sequence"/>
</dbReference>
<protein>
    <submittedName>
        <fullName evidence="1">Uncharacterized protein</fullName>
    </submittedName>
</protein>
<reference evidence="1" key="1">
    <citation type="journal article" date="2022" name="Arch. Microbiol.">
        <title>Microbulbifer okhotskensis sp. nov., isolated from a deep bottom sediment of the Okhotsk Sea.</title>
        <authorList>
            <person name="Romanenko L."/>
            <person name="Kurilenko V."/>
            <person name="Otstavnykh N."/>
            <person name="Velansky P."/>
            <person name="Isaeva M."/>
            <person name="Mikhailov V."/>
        </authorList>
    </citation>
    <scope>NUCLEOTIDE SEQUENCE</scope>
    <source>
        <strain evidence="1">OS29</strain>
    </source>
</reference>
<evidence type="ECO:0000313" key="1">
    <source>
        <dbReference type="EMBL" id="MCO1335330.1"/>
    </source>
</evidence>
<accession>A0A9X2EQ77</accession>
<dbReference type="AlphaFoldDB" id="A0A9X2EQ77"/>